<dbReference type="eggNOG" id="ENOG5031BCH">
    <property type="taxonomic scope" value="Bacteria"/>
</dbReference>
<dbReference type="HOGENOM" id="CLU_1077036_0_0_5"/>
<dbReference type="STRING" id="279238.Saro_2271"/>
<accession>Q2G615</accession>
<proteinExistence type="predicted"/>
<dbReference type="EMBL" id="CP000248">
    <property type="protein sequence ID" value="ABD26708.1"/>
    <property type="molecule type" value="Genomic_DNA"/>
</dbReference>
<name>Q2G615_NOVAD</name>
<evidence type="ECO:0000313" key="2">
    <source>
        <dbReference type="Proteomes" id="UP000009134"/>
    </source>
</evidence>
<evidence type="ECO:0000313" key="1">
    <source>
        <dbReference type="EMBL" id="ABD26708.1"/>
    </source>
</evidence>
<dbReference type="AlphaFoldDB" id="Q2G615"/>
<organism evidence="1 2">
    <name type="scientific">Novosphingobium aromaticivorans (strain ATCC 700278 / DSM 12444 / CCUG 56034 / CIP 105152 / NBRC 16084 / F199)</name>
    <dbReference type="NCBI Taxonomy" id="279238"/>
    <lineage>
        <taxon>Bacteria</taxon>
        <taxon>Pseudomonadati</taxon>
        <taxon>Pseudomonadota</taxon>
        <taxon>Alphaproteobacteria</taxon>
        <taxon>Sphingomonadales</taxon>
        <taxon>Sphingomonadaceae</taxon>
        <taxon>Novosphingobium</taxon>
    </lineage>
</organism>
<gene>
    <name evidence="1" type="ordered locus">Saro_2271</name>
</gene>
<dbReference type="Proteomes" id="UP000009134">
    <property type="component" value="Chromosome"/>
</dbReference>
<sequence length="246" mass="25499">MDASDQSTDCAPLAALFYAPDGVPSLASIRSALSPALRFSISNAPDESEGWVELLREGLTFDLRGLAGGPPCAFPNIGGSLGIGEAEVRALTPLLLAPGPHLAGAGRLLPVIRGAVGLLVDLARISGAAAISWLPSRSALAPALFERAVQPWLDGGPFPALALTALHREDGGGVRSEGLKFLMGQEFLLEPKPSSTGDHTLRVAVRLVDWLVAHGPVTAPVEAILAGTGAVLLEAPEWDRIVARCC</sequence>
<reference evidence="2" key="1">
    <citation type="submission" date="2006-01" db="EMBL/GenBank/DDBJ databases">
        <title>Complete sequence of Novosphingobium aromaticivorans DSM 12444.</title>
        <authorList>
            <consortium name="US DOE Joint Genome Institute"/>
            <person name="Copeland A."/>
            <person name="Lucas S."/>
            <person name="Lapidus A."/>
            <person name="Barry K."/>
            <person name="Detter J.C."/>
            <person name="Glavina T."/>
            <person name="Hammon N."/>
            <person name="Israni S."/>
            <person name="Pitluck S."/>
            <person name="Chain P."/>
            <person name="Malfatti S."/>
            <person name="Shin M."/>
            <person name="Vergez L."/>
            <person name="Schmutz J."/>
            <person name="Larimer F."/>
            <person name="Land M."/>
            <person name="Kyrpides N."/>
            <person name="Ivanova N."/>
            <person name="Fredrickson J."/>
            <person name="Balkwill D."/>
            <person name="Romine M.F."/>
            <person name="Richardson P."/>
        </authorList>
    </citation>
    <scope>NUCLEOTIDE SEQUENCE [LARGE SCALE GENOMIC DNA]</scope>
    <source>
        <strain evidence="2">ATCC 700278 / DSM 12444 / CCUG 56034 / CIP 105152 / NBRC 16084 / F199</strain>
    </source>
</reference>
<dbReference type="KEGG" id="nar:Saro_2271"/>
<protein>
    <submittedName>
        <fullName evidence="1">Uncharacterized protein</fullName>
    </submittedName>
</protein>
<keyword evidence="2" id="KW-1185">Reference proteome</keyword>